<dbReference type="InterPro" id="IPR008878">
    <property type="entry name" value="Transposase_IS66_Orf2"/>
</dbReference>
<sequence>MINLYDLGQVYIVCGKTDMRKGIDTLAYLVKEKFELDPFSGRVFLFCGGKQDRFKALYWDGQGYWLLYKRFENGKMNWPKNQDEVKALTSEQVDWLMQGFSITPKINDAKARNFY</sequence>
<comment type="caution">
    <text evidence="1">The sequence shown here is derived from an EMBL/GenBank/DDBJ whole genome shotgun (WGS) entry which is preliminary data.</text>
</comment>
<organism evidence="1 2">
    <name type="scientific">Lactobacillus johnsonii</name>
    <dbReference type="NCBI Taxonomy" id="33959"/>
    <lineage>
        <taxon>Bacteria</taxon>
        <taxon>Bacillati</taxon>
        <taxon>Bacillota</taxon>
        <taxon>Bacilli</taxon>
        <taxon>Lactobacillales</taxon>
        <taxon>Lactobacillaceae</taxon>
        <taxon>Lactobacillus</taxon>
    </lineage>
</organism>
<evidence type="ECO:0000313" key="2">
    <source>
        <dbReference type="Proteomes" id="UP000216008"/>
    </source>
</evidence>
<dbReference type="Pfam" id="PF05717">
    <property type="entry name" value="TnpB_IS66"/>
    <property type="match status" value="1"/>
</dbReference>
<dbReference type="Proteomes" id="UP000216008">
    <property type="component" value="Unassembled WGS sequence"/>
</dbReference>
<evidence type="ECO:0000313" key="1">
    <source>
        <dbReference type="EMBL" id="PAB53377.1"/>
    </source>
</evidence>
<dbReference type="PANTHER" id="PTHR36455">
    <property type="match status" value="1"/>
</dbReference>
<reference evidence="1 2" key="1">
    <citation type="submission" date="2017-05" db="EMBL/GenBank/DDBJ databases">
        <title>Lactobacillus johnsonii from commercial turkeys.</title>
        <authorList>
            <person name="Johnson T.J."/>
            <person name="Youmans B."/>
        </authorList>
    </citation>
    <scope>NUCLEOTIDE SEQUENCE [LARGE SCALE GENOMIC DNA]</scope>
    <source>
        <strain evidence="1 2">UMNLJ114</strain>
    </source>
</reference>
<dbReference type="EMBL" id="NIBD01000079">
    <property type="protein sequence ID" value="PAB53377.1"/>
    <property type="molecule type" value="Genomic_DNA"/>
</dbReference>
<proteinExistence type="predicted"/>
<dbReference type="RefSeq" id="WP_095183155.1">
    <property type="nucleotide sequence ID" value="NZ_JAINRK010000049.1"/>
</dbReference>
<gene>
    <name evidence="1" type="ORF">A3Q24_09930</name>
</gene>
<dbReference type="AlphaFoldDB" id="A0A267M1Q8"/>
<dbReference type="PANTHER" id="PTHR36455:SF1">
    <property type="entry name" value="BLR8292 PROTEIN"/>
    <property type="match status" value="1"/>
</dbReference>
<protein>
    <submittedName>
        <fullName evidence="1">Transposase</fullName>
    </submittedName>
</protein>
<name>A0A267M1Q8_LACJH</name>
<accession>A0A267M1Q8</accession>
<dbReference type="NCBIfam" id="NF033819">
    <property type="entry name" value="IS66_TnpB"/>
    <property type="match status" value="1"/>
</dbReference>